<dbReference type="InParanoid" id="A0A409YIK5"/>
<dbReference type="InterPro" id="IPR011009">
    <property type="entry name" value="Kinase-like_dom_sf"/>
</dbReference>
<sequence>MGIPRIYAAPEILMNGAIGPGVDTWAFAILAHCLLTGDEAVFGWAWLPKEEEILEEIASALGSSKEEKQIDKWVSRGRLLRHEYDGWKFLLKGMLKLDPMERMPMNLARDVLSGWKYNGFSSSSQIIHL</sequence>
<dbReference type="OrthoDB" id="5979581at2759"/>
<proteinExistence type="predicted"/>
<reference evidence="1 2" key="1">
    <citation type="journal article" date="2018" name="Evol. Lett.">
        <title>Horizontal gene cluster transfer increased hallucinogenic mushroom diversity.</title>
        <authorList>
            <person name="Reynolds H.T."/>
            <person name="Vijayakumar V."/>
            <person name="Gluck-Thaler E."/>
            <person name="Korotkin H.B."/>
            <person name="Matheny P.B."/>
            <person name="Slot J.C."/>
        </authorList>
    </citation>
    <scope>NUCLEOTIDE SEQUENCE [LARGE SCALE GENOMIC DNA]</scope>
    <source>
        <strain evidence="1 2">SRW20</strain>
    </source>
</reference>
<dbReference type="EMBL" id="NHYE01000815">
    <property type="protein sequence ID" value="PPR02826.1"/>
    <property type="molecule type" value="Genomic_DNA"/>
</dbReference>
<gene>
    <name evidence="1" type="ORF">CVT26_009584</name>
</gene>
<dbReference type="Gene3D" id="1.10.510.10">
    <property type="entry name" value="Transferase(Phosphotransferase) domain 1"/>
    <property type="match status" value="1"/>
</dbReference>
<name>A0A409YIK5_9AGAR</name>
<evidence type="ECO:0000313" key="2">
    <source>
        <dbReference type="Proteomes" id="UP000284706"/>
    </source>
</evidence>
<protein>
    <recommendedName>
        <fullName evidence="3">Protein kinase domain-containing protein</fullName>
    </recommendedName>
</protein>
<organism evidence="1 2">
    <name type="scientific">Gymnopilus dilepis</name>
    <dbReference type="NCBI Taxonomy" id="231916"/>
    <lineage>
        <taxon>Eukaryota</taxon>
        <taxon>Fungi</taxon>
        <taxon>Dikarya</taxon>
        <taxon>Basidiomycota</taxon>
        <taxon>Agaricomycotina</taxon>
        <taxon>Agaricomycetes</taxon>
        <taxon>Agaricomycetidae</taxon>
        <taxon>Agaricales</taxon>
        <taxon>Agaricineae</taxon>
        <taxon>Hymenogastraceae</taxon>
        <taxon>Gymnopilus</taxon>
    </lineage>
</organism>
<keyword evidence="2" id="KW-1185">Reference proteome</keyword>
<dbReference type="SUPFAM" id="SSF56112">
    <property type="entry name" value="Protein kinase-like (PK-like)"/>
    <property type="match status" value="1"/>
</dbReference>
<accession>A0A409YIK5</accession>
<evidence type="ECO:0000313" key="1">
    <source>
        <dbReference type="EMBL" id="PPR02826.1"/>
    </source>
</evidence>
<evidence type="ECO:0008006" key="3">
    <source>
        <dbReference type="Google" id="ProtNLM"/>
    </source>
</evidence>
<dbReference type="AlphaFoldDB" id="A0A409YIK5"/>
<dbReference type="Proteomes" id="UP000284706">
    <property type="component" value="Unassembled WGS sequence"/>
</dbReference>
<comment type="caution">
    <text evidence="1">The sequence shown here is derived from an EMBL/GenBank/DDBJ whole genome shotgun (WGS) entry which is preliminary data.</text>
</comment>